<organism evidence="1 2">
    <name type="scientific">Ambispora gerdemannii</name>
    <dbReference type="NCBI Taxonomy" id="144530"/>
    <lineage>
        <taxon>Eukaryota</taxon>
        <taxon>Fungi</taxon>
        <taxon>Fungi incertae sedis</taxon>
        <taxon>Mucoromycota</taxon>
        <taxon>Glomeromycotina</taxon>
        <taxon>Glomeromycetes</taxon>
        <taxon>Archaeosporales</taxon>
        <taxon>Ambisporaceae</taxon>
        <taxon>Ambispora</taxon>
    </lineage>
</organism>
<proteinExistence type="predicted"/>
<dbReference type="AlphaFoldDB" id="A0A9N9ALK8"/>
<dbReference type="EMBL" id="CAJVPL010000851">
    <property type="protein sequence ID" value="CAG8534687.1"/>
    <property type="molecule type" value="Genomic_DNA"/>
</dbReference>
<protein>
    <submittedName>
        <fullName evidence="1">13469_t:CDS:1</fullName>
    </submittedName>
</protein>
<gene>
    <name evidence="1" type="ORF">AGERDE_LOCUS5883</name>
</gene>
<keyword evidence="2" id="KW-1185">Reference proteome</keyword>
<name>A0A9N9ALK8_9GLOM</name>
<accession>A0A9N9ALK8</accession>
<sequence>MVIFAAKREPNSGKIHVTSPGPGPWVNGSIQAATWRSDDPELPQDKSVIVETYQSLPDNDKLILSLGQVKYTAAQKQFEITNDYPKNGVFYVLVSVADDLSTFGTSSYFTIAQN</sequence>
<dbReference type="Proteomes" id="UP000789831">
    <property type="component" value="Unassembled WGS sequence"/>
</dbReference>
<comment type="caution">
    <text evidence="1">The sequence shown here is derived from an EMBL/GenBank/DDBJ whole genome shotgun (WGS) entry which is preliminary data.</text>
</comment>
<reference evidence="1" key="1">
    <citation type="submission" date="2021-06" db="EMBL/GenBank/DDBJ databases">
        <authorList>
            <person name="Kallberg Y."/>
            <person name="Tangrot J."/>
            <person name="Rosling A."/>
        </authorList>
    </citation>
    <scope>NUCLEOTIDE SEQUENCE</scope>
    <source>
        <strain evidence="1">MT106</strain>
    </source>
</reference>
<evidence type="ECO:0000313" key="2">
    <source>
        <dbReference type="Proteomes" id="UP000789831"/>
    </source>
</evidence>
<evidence type="ECO:0000313" key="1">
    <source>
        <dbReference type="EMBL" id="CAG8534687.1"/>
    </source>
</evidence>